<dbReference type="Proteomes" id="UP001196661">
    <property type="component" value="Unassembled WGS sequence"/>
</dbReference>
<dbReference type="SMART" id="SM00054">
    <property type="entry name" value="EFh"/>
    <property type="match status" value="3"/>
</dbReference>
<dbReference type="SUPFAM" id="SSF47473">
    <property type="entry name" value="EF-hand"/>
    <property type="match status" value="1"/>
</dbReference>
<dbReference type="EMBL" id="JADOER010000002">
    <property type="protein sequence ID" value="MBT9310676.1"/>
    <property type="molecule type" value="Genomic_DNA"/>
</dbReference>
<sequence>MLTELQTRKLLKLFCMYDGDQNGYLVKKDFEKIAIKIAEVKNIGSRSPKLMGLKERFSRIWKSLSSKADATGDKKVGLSEWLDYYEELLGDKEKYLAEEQSLMKLIFDVFDDNGDGKICREEWAELFKVYHVHPAYAPAAFEKIDANGDGFLSREEILALIDDFFCGNDEDSVANSMFGPY</sequence>
<keyword evidence="1" id="KW-0479">Metal-binding</keyword>
<evidence type="ECO:0000259" key="3">
    <source>
        <dbReference type="PROSITE" id="PS50222"/>
    </source>
</evidence>
<organism evidence="4 5">
    <name type="scientific">Leptothoe kymatousa TAU-MAC 1615</name>
    <dbReference type="NCBI Taxonomy" id="2364775"/>
    <lineage>
        <taxon>Bacteria</taxon>
        <taxon>Bacillati</taxon>
        <taxon>Cyanobacteriota</taxon>
        <taxon>Cyanophyceae</taxon>
        <taxon>Nodosilineales</taxon>
        <taxon>Cymatolegaceae</taxon>
        <taxon>Leptothoe</taxon>
        <taxon>Leptothoe kymatousa</taxon>
    </lineage>
</organism>
<proteinExistence type="predicted"/>
<dbReference type="RefSeq" id="WP_215616593.1">
    <property type="nucleotide sequence ID" value="NZ_JADOER010000002.1"/>
</dbReference>
<accession>A0ABS5XYE9</accession>
<evidence type="ECO:0000313" key="4">
    <source>
        <dbReference type="EMBL" id="MBT9310676.1"/>
    </source>
</evidence>
<keyword evidence="5" id="KW-1185">Reference proteome</keyword>
<keyword evidence="2" id="KW-0677">Repeat</keyword>
<feature type="domain" description="EF-hand" evidence="3">
    <location>
        <begin position="139"/>
        <end position="167"/>
    </location>
</feature>
<name>A0ABS5XYE9_9CYAN</name>
<dbReference type="InterPro" id="IPR011992">
    <property type="entry name" value="EF-hand-dom_pair"/>
</dbReference>
<dbReference type="InterPro" id="IPR018247">
    <property type="entry name" value="EF_Hand_1_Ca_BS"/>
</dbReference>
<evidence type="ECO:0000313" key="5">
    <source>
        <dbReference type="Proteomes" id="UP001196661"/>
    </source>
</evidence>
<feature type="domain" description="EF-hand" evidence="3">
    <location>
        <begin position="98"/>
        <end position="133"/>
    </location>
</feature>
<dbReference type="InterPro" id="IPR002048">
    <property type="entry name" value="EF_hand_dom"/>
</dbReference>
<evidence type="ECO:0000256" key="2">
    <source>
        <dbReference type="ARBA" id="ARBA00022737"/>
    </source>
</evidence>
<dbReference type="PROSITE" id="PS50222">
    <property type="entry name" value="EF_HAND_2"/>
    <property type="match status" value="2"/>
</dbReference>
<evidence type="ECO:0000256" key="1">
    <source>
        <dbReference type="ARBA" id="ARBA00022723"/>
    </source>
</evidence>
<dbReference type="InterPro" id="IPR028846">
    <property type="entry name" value="Recoverin"/>
</dbReference>
<reference evidence="4 5" key="1">
    <citation type="journal article" date="2021" name="Mar. Drugs">
        <title>Genome Reduction and Secondary Metabolism of the Marine Sponge-Associated Cyanobacterium Leptothoe.</title>
        <authorList>
            <person name="Konstantinou D."/>
            <person name="Popin R.V."/>
            <person name="Fewer D.P."/>
            <person name="Sivonen K."/>
            <person name="Gkelis S."/>
        </authorList>
    </citation>
    <scope>NUCLEOTIDE SEQUENCE [LARGE SCALE GENOMIC DNA]</scope>
    <source>
        <strain evidence="4 5">TAU-MAC 1615</strain>
    </source>
</reference>
<gene>
    <name evidence="4" type="ORF">IXB28_00525</name>
</gene>
<dbReference type="Pfam" id="PF13499">
    <property type="entry name" value="EF-hand_7"/>
    <property type="match status" value="1"/>
</dbReference>
<dbReference type="PANTHER" id="PTHR23055">
    <property type="entry name" value="CALCIUM BINDING PROTEINS"/>
    <property type="match status" value="1"/>
</dbReference>
<protein>
    <submittedName>
        <fullName evidence="4">Calcium-binding protein</fullName>
    </submittedName>
</protein>
<dbReference type="PROSITE" id="PS00018">
    <property type="entry name" value="EF_HAND_1"/>
    <property type="match status" value="2"/>
</dbReference>
<comment type="caution">
    <text evidence="4">The sequence shown here is derived from an EMBL/GenBank/DDBJ whole genome shotgun (WGS) entry which is preliminary data.</text>
</comment>
<dbReference type="CDD" id="cd00051">
    <property type="entry name" value="EFh"/>
    <property type="match status" value="1"/>
</dbReference>
<dbReference type="Gene3D" id="1.10.238.10">
    <property type="entry name" value="EF-hand"/>
    <property type="match status" value="1"/>
</dbReference>